<comment type="similarity">
    <text evidence="1">Belongs to the 5'-nucleotidase family.</text>
</comment>
<dbReference type="STRING" id="626887.J057_06596"/>
<dbReference type="eggNOG" id="COG0737">
    <property type="taxonomic scope" value="Bacteria"/>
</dbReference>
<dbReference type="Gene3D" id="3.60.21.10">
    <property type="match status" value="1"/>
</dbReference>
<dbReference type="Gene3D" id="3.90.780.10">
    <property type="entry name" value="5'-Nucleotidase, C-terminal domain"/>
    <property type="match status" value="1"/>
</dbReference>
<comment type="caution">
    <text evidence="4">The sequence shown here is derived from an EMBL/GenBank/DDBJ whole genome shotgun (WGS) entry which is preliminary data.</text>
</comment>
<dbReference type="InterPro" id="IPR008334">
    <property type="entry name" value="5'-Nucleotdase_C"/>
</dbReference>
<keyword evidence="1" id="KW-0547">Nucleotide-binding</keyword>
<evidence type="ECO:0000259" key="3">
    <source>
        <dbReference type="Pfam" id="PF02872"/>
    </source>
</evidence>
<proteinExistence type="inferred from homology"/>
<dbReference type="PATRIC" id="fig|626887.3.peg.1308"/>
<dbReference type="HOGENOM" id="CLU_005854_3_1_6"/>
<dbReference type="InterPro" id="IPR029052">
    <property type="entry name" value="Metallo-depent_PP-like"/>
</dbReference>
<feature type="domain" description="5'-Nucleotidase C-terminal" evidence="3">
    <location>
        <begin position="397"/>
        <end position="597"/>
    </location>
</feature>
<dbReference type="GO" id="GO:0008768">
    <property type="term" value="F:UDP-sugar diphosphatase activity"/>
    <property type="evidence" value="ECO:0007669"/>
    <property type="project" value="TreeGrafter"/>
</dbReference>
<dbReference type="GO" id="GO:0000166">
    <property type="term" value="F:nucleotide binding"/>
    <property type="evidence" value="ECO:0007669"/>
    <property type="project" value="UniProtKB-KW"/>
</dbReference>
<dbReference type="Proteomes" id="UP000013165">
    <property type="component" value="Unassembled WGS sequence"/>
</dbReference>
<organism evidence="4 5">
    <name type="scientific">Marinobacter nanhaiticus D15-8W</name>
    <dbReference type="NCBI Taxonomy" id="626887"/>
    <lineage>
        <taxon>Bacteria</taxon>
        <taxon>Pseudomonadati</taxon>
        <taxon>Pseudomonadota</taxon>
        <taxon>Gammaproteobacteria</taxon>
        <taxon>Pseudomonadales</taxon>
        <taxon>Marinobacteraceae</taxon>
        <taxon>Marinobacter</taxon>
    </lineage>
</organism>
<dbReference type="AlphaFoldDB" id="N6X1N8"/>
<dbReference type="GO" id="GO:0009166">
    <property type="term" value="P:nucleotide catabolic process"/>
    <property type="evidence" value="ECO:0007669"/>
    <property type="project" value="InterPro"/>
</dbReference>
<dbReference type="EMBL" id="APLQ01000011">
    <property type="protein sequence ID" value="ENO14998.1"/>
    <property type="molecule type" value="Genomic_DNA"/>
</dbReference>
<evidence type="ECO:0000256" key="2">
    <source>
        <dbReference type="SAM" id="MobiDB-lite"/>
    </source>
</evidence>
<dbReference type="PANTHER" id="PTHR11575:SF24">
    <property type="entry name" value="5'-NUCLEOTIDASE"/>
    <property type="match status" value="1"/>
</dbReference>
<dbReference type="PRINTS" id="PR01607">
    <property type="entry name" value="APYRASEFAMLY"/>
</dbReference>
<evidence type="ECO:0000256" key="1">
    <source>
        <dbReference type="RuleBase" id="RU362119"/>
    </source>
</evidence>
<reference evidence="4 5" key="1">
    <citation type="journal article" date="2013" name="Genome Announc.">
        <title>Genome Sequence of the Polycyclic Aromatic Hydrocarbon-Degrading Bacterium Strain Marinobacter nanhaiticus D15-8WT.</title>
        <authorList>
            <person name="Cui Z."/>
            <person name="Gao W."/>
            <person name="Li Q."/>
            <person name="Xu G."/>
            <person name="Zheng L."/>
        </authorList>
    </citation>
    <scope>NUCLEOTIDE SEQUENCE [LARGE SCALE GENOMIC DNA]</scope>
    <source>
        <strain evidence="4 5">D15-8W</strain>
    </source>
</reference>
<dbReference type="PANTHER" id="PTHR11575">
    <property type="entry name" value="5'-NUCLEOTIDASE-RELATED"/>
    <property type="match status" value="1"/>
</dbReference>
<sequence length="699" mass="72711">MAFRKTLIGLAVSVAVAGLAGCSDDDDDNNDTNEEYSLQLLHFADVDGAPGAIDEVDRFSALVQAFRTDQANTLLVSSGDNVIPGPRYFAAADGALVEELGVPGNGRADIAFMNAMGVLVSAIGNHDLDGGPEEFASMLRPETDEDDASLVYEGAAFPFVSANLDVTTEPALADLATGNGQQNSGIGGKIAGSTVVSVGGEQIGVVGATTPALASITSTGNITITPEIVADDEQLYDDLAAEIQPTVDDLVDAGINKIILVAHMQQIAIEKALATRLNDVDVIVAGGSNTLLADADDVLRDGDVAADTYPLSFESPDGEPVLVVNVDGDYKYLGRLVLNFDGNGVIKTDELDPAQNGAWASTEAIVDELMGEPIVRVAEVSAEIRDVLAARDGNILGQTSVYLDGRRSEVRTEETNLGNLSAEANLWYAKRYDNNVSVSLKNGGGIRSAIGQIVQPAGSNDPADAELEPPAANESVGKEEGDISQFDIEGSLRFNNSLAIVTVTGAELVDLMEYAVSATEEGATPGQFPQIAGMRFSFDPSNTARATGDTNNGAGTTPSRIVNLVVDGGGSDVVLVRDGVLENQAQTFELVTLGFLASCLPTATEAGSANCGDGYPFKGLGGGAVERLELSETDGSSDPGEADFAAYGTEQDAIAEYLLASFPPEGTVFFNNAETEPANDERIQNLSVRSDTVIGITPP</sequence>
<keyword evidence="1" id="KW-0732">Signal</keyword>
<dbReference type="SUPFAM" id="SSF55816">
    <property type="entry name" value="5'-nucleotidase (syn. UDP-sugar hydrolase), C-terminal domain"/>
    <property type="match status" value="1"/>
</dbReference>
<dbReference type="GO" id="GO:0008253">
    <property type="term" value="F:5'-nucleotidase activity"/>
    <property type="evidence" value="ECO:0007669"/>
    <property type="project" value="TreeGrafter"/>
</dbReference>
<feature type="signal peptide" evidence="1">
    <location>
        <begin position="1"/>
        <end position="20"/>
    </location>
</feature>
<accession>N6X1N8</accession>
<dbReference type="GO" id="GO:0030288">
    <property type="term" value="C:outer membrane-bounded periplasmic space"/>
    <property type="evidence" value="ECO:0007669"/>
    <property type="project" value="TreeGrafter"/>
</dbReference>
<evidence type="ECO:0000313" key="5">
    <source>
        <dbReference type="Proteomes" id="UP000013165"/>
    </source>
</evidence>
<keyword evidence="1" id="KW-0378">Hydrolase</keyword>
<dbReference type="Pfam" id="PF02872">
    <property type="entry name" value="5_nucleotid_C"/>
    <property type="match status" value="1"/>
</dbReference>
<feature type="chain" id="PRO_5005142153" evidence="1">
    <location>
        <begin position="21"/>
        <end position="699"/>
    </location>
</feature>
<dbReference type="InterPro" id="IPR006179">
    <property type="entry name" value="5_nucleotidase/apyrase"/>
</dbReference>
<name>N6X1N8_9GAMM</name>
<dbReference type="RefSeq" id="WP_004579295.1">
    <property type="nucleotide sequence ID" value="NZ_AP028878.1"/>
</dbReference>
<protein>
    <submittedName>
        <fullName evidence="4">Bifunctional metallophosphatase/5'-nucleotidase</fullName>
    </submittedName>
</protein>
<dbReference type="PROSITE" id="PS51257">
    <property type="entry name" value="PROKAR_LIPOPROTEIN"/>
    <property type="match status" value="1"/>
</dbReference>
<gene>
    <name evidence="4" type="ORF">J057_06596</name>
</gene>
<evidence type="ECO:0000313" key="4">
    <source>
        <dbReference type="EMBL" id="ENO14998.1"/>
    </source>
</evidence>
<keyword evidence="5" id="KW-1185">Reference proteome</keyword>
<dbReference type="InterPro" id="IPR036907">
    <property type="entry name" value="5'-Nucleotdase_C_sf"/>
</dbReference>
<feature type="region of interest" description="Disordered" evidence="2">
    <location>
        <begin position="455"/>
        <end position="480"/>
    </location>
</feature>
<dbReference type="OrthoDB" id="9803927at2"/>
<dbReference type="SUPFAM" id="SSF56300">
    <property type="entry name" value="Metallo-dependent phosphatases"/>
    <property type="match status" value="1"/>
</dbReference>